<sequence length="373" mass="40859">MRAPTGPDLRITSDTGDSLSSFAFLPYTPTSPVPPSSPWPSPHVFAVPHRSISHSSGTASAIAISPGAPGASGSLRRRQTTLTRHNESRREKEVARQFMERMGSGVQDAMETLIDGERLLVQLLPRSIGAPAMDYGSYLSYLCDDFLPRFKEFRMTPLDYTCEGDKVHVEAESLGVTHDGRVYNQEHDFIFVVRHGRIVTIREYVDSHHFMAFFPDFVYRWNVAALQRRLSARRQHQMNRQLTSDSEEFGKGTATRYTSNMEASSGSLGSTRVGTESTALGASHTSSVLQLPSEASSHASASQGPRSGGPKKKRGLGSKVKEWFTGRGAGKEKANSLGQDDAEQDRHSATSYPGADQQVRKARSISSSGAMTF</sequence>
<dbReference type="SUPFAM" id="SSF54427">
    <property type="entry name" value="NTF2-like"/>
    <property type="match status" value="1"/>
</dbReference>
<organism evidence="2 3">
    <name type="scientific">Gonapodya prolifera (strain JEL478)</name>
    <name type="common">Monoblepharis prolifera</name>
    <dbReference type="NCBI Taxonomy" id="1344416"/>
    <lineage>
        <taxon>Eukaryota</taxon>
        <taxon>Fungi</taxon>
        <taxon>Fungi incertae sedis</taxon>
        <taxon>Chytridiomycota</taxon>
        <taxon>Chytridiomycota incertae sedis</taxon>
        <taxon>Monoblepharidomycetes</taxon>
        <taxon>Monoblepharidales</taxon>
        <taxon>Gonapodyaceae</taxon>
        <taxon>Gonapodya</taxon>
    </lineage>
</organism>
<keyword evidence="3" id="KW-1185">Reference proteome</keyword>
<dbReference type="Proteomes" id="UP000070544">
    <property type="component" value="Unassembled WGS sequence"/>
</dbReference>
<dbReference type="OrthoDB" id="3758478at2759"/>
<feature type="region of interest" description="Disordered" evidence="1">
    <location>
        <begin position="65"/>
        <end position="89"/>
    </location>
</feature>
<evidence type="ECO:0000313" key="3">
    <source>
        <dbReference type="Proteomes" id="UP000070544"/>
    </source>
</evidence>
<feature type="compositionally biased region" description="Polar residues" evidence="1">
    <location>
        <begin position="257"/>
        <end position="303"/>
    </location>
</feature>
<feature type="compositionally biased region" description="Basic and acidic residues" evidence="1">
    <location>
        <begin position="319"/>
        <end position="334"/>
    </location>
</feature>
<evidence type="ECO:0000256" key="1">
    <source>
        <dbReference type="SAM" id="MobiDB-lite"/>
    </source>
</evidence>
<reference evidence="2 3" key="1">
    <citation type="journal article" date="2015" name="Genome Biol. Evol.">
        <title>Phylogenomic analyses indicate that early fungi evolved digesting cell walls of algal ancestors of land plants.</title>
        <authorList>
            <person name="Chang Y."/>
            <person name="Wang S."/>
            <person name="Sekimoto S."/>
            <person name="Aerts A.L."/>
            <person name="Choi C."/>
            <person name="Clum A."/>
            <person name="LaButti K.M."/>
            <person name="Lindquist E.A."/>
            <person name="Yee Ngan C."/>
            <person name="Ohm R.A."/>
            <person name="Salamov A.A."/>
            <person name="Grigoriev I.V."/>
            <person name="Spatafora J.W."/>
            <person name="Berbee M.L."/>
        </authorList>
    </citation>
    <scope>NUCLEOTIDE SEQUENCE [LARGE SCALE GENOMIC DNA]</scope>
    <source>
        <strain evidence="2 3">JEL478</strain>
    </source>
</reference>
<dbReference type="InterPro" id="IPR032710">
    <property type="entry name" value="NTF2-like_dom_sf"/>
</dbReference>
<proteinExistence type="predicted"/>
<name>A0A139A1A2_GONPJ</name>
<dbReference type="EMBL" id="KQ965820">
    <property type="protein sequence ID" value="KXS10532.1"/>
    <property type="molecule type" value="Genomic_DNA"/>
</dbReference>
<accession>A0A139A1A2</accession>
<feature type="compositionally biased region" description="Polar residues" evidence="1">
    <location>
        <begin position="364"/>
        <end position="373"/>
    </location>
</feature>
<protein>
    <recommendedName>
        <fullName evidence="4">SnoaL-like domain-containing protein</fullName>
    </recommendedName>
</protein>
<gene>
    <name evidence="2" type="ORF">M427DRAFT_139157</name>
</gene>
<evidence type="ECO:0008006" key="4">
    <source>
        <dbReference type="Google" id="ProtNLM"/>
    </source>
</evidence>
<dbReference type="AlphaFoldDB" id="A0A139A1A2"/>
<feature type="region of interest" description="Disordered" evidence="1">
    <location>
        <begin position="257"/>
        <end position="373"/>
    </location>
</feature>
<evidence type="ECO:0000313" key="2">
    <source>
        <dbReference type="EMBL" id="KXS10532.1"/>
    </source>
</evidence>
<dbReference type="Gene3D" id="3.10.450.50">
    <property type="match status" value="1"/>
</dbReference>